<sequence length="115" mass="12892">MFTKIGEKLVEKAVDNMDDYSHGRTVISHGRLHTVSVRGQTANNDTGDLVKTIRYEITPNSNTMKFGAGNRDIDYAAALEDKNKLNRPNFRKSVEQLKSEIDAIVEASVLDVIQR</sequence>
<comment type="caution">
    <text evidence="1">The sequence shown here is derived from an EMBL/GenBank/DDBJ whole genome shotgun (WGS) entry which is preliminary data.</text>
</comment>
<gene>
    <name evidence="1" type="ORF">H0A75_00185</name>
</gene>
<protein>
    <submittedName>
        <fullName evidence="1">Uncharacterized protein</fullName>
    </submittedName>
</protein>
<proteinExistence type="predicted"/>
<dbReference type="Proteomes" id="UP000537890">
    <property type="component" value="Unassembled WGS sequence"/>
</dbReference>
<accession>A0A7Z0MMF8</accession>
<name>A0A7Z0MMF8_9GAMM</name>
<reference evidence="1 2" key="1">
    <citation type="submission" date="2020-05" db="EMBL/GenBank/DDBJ databases">
        <title>Horizontal transmission and recombination maintain forever young bacterial symbiont genomes.</title>
        <authorList>
            <person name="Russell S.L."/>
            <person name="Pepper-Tunick E."/>
            <person name="Svedberg J."/>
            <person name="Byrne A."/>
            <person name="Ruelas Castillo J."/>
            <person name="Vollmers C."/>
            <person name="Beinart R.A."/>
            <person name="Corbett-Detig R."/>
        </authorList>
    </citation>
    <scope>NUCLEOTIDE SEQUENCE [LARGE SCALE GENOMIC DNA]</scope>
    <source>
        <strain evidence="1">4727-3</strain>
    </source>
</reference>
<dbReference type="AlphaFoldDB" id="A0A7Z0MMF8"/>
<evidence type="ECO:0000313" key="1">
    <source>
        <dbReference type="EMBL" id="NYT46361.1"/>
    </source>
</evidence>
<organism evidence="1 2">
    <name type="scientific">Candidatus Methanofishera endochildressiae</name>
    <dbReference type="NCBI Taxonomy" id="2738884"/>
    <lineage>
        <taxon>Bacteria</taxon>
        <taxon>Pseudomonadati</taxon>
        <taxon>Pseudomonadota</taxon>
        <taxon>Gammaproteobacteria</taxon>
        <taxon>Candidatus Methanofishera</taxon>
    </lineage>
</organism>
<evidence type="ECO:0000313" key="2">
    <source>
        <dbReference type="Proteomes" id="UP000537890"/>
    </source>
</evidence>
<dbReference type="EMBL" id="JACCHS010000001">
    <property type="protein sequence ID" value="NYT46361.1"/>
    <property type="molecule type" value="Genomic_DNA"/>
</dbReference>